<dbReference type="EMBL" id="JAJSOW010000004">
    <property type="protein sequence ID" value="KAI9191470.1"/>
    <property type="molecule type" value="Genomic_DNA"/>
</dbReference>
<dbReference type="SUPFAM" id="SSF56672">
    <property type="entry name" value="DNA/RNA polymerases"/>
    <property type="match status" value="1"/>
</dbReference>
<accession>A0AAD5JAM7</accession>
<dbReference type="InterPro" id="IPR013103">
    <property type="entry name" value="RVT_2"/>
</dbReference>
<evidence type="ECO:0000313" key="2">
    <source>
        <dbReference type="EMBL" id="KAI9191470.1"/>
    </source>
</evidence>
<feature type="domain" description="Reverse transcriptase Ty1/copia-type" evidence="1">
    <location>
        <begin position="1"/>
        <end position="163"/>
    </location>
</feature>
<organism evidence="2 3">
    <name type="scientific">Acer negundo</name>
    <name type="common">Box elder</name>
    <dbReference type="NCBI Taxonomy" id="4023"/>
    <lineage>
        <taxon>Eukaryota</taxon>
        <taxon>Viridiplantae</taxon>
        <taxon>Streptophyta</taxon>
        <taxon>Embryophyta</taxon>
        <taxon>Tracheophyta</taxon>
        <taxon>Spermatophyta</taxon>
        <taxon>Magnoliopsida</taxon>
        <taxon>eudicotyledons</taxon>
        <taxon>Gunneridae</taxon>
        <taxon>Pentapetalae</taxon>
        <taxon>rosids</taxon>
        <taxon>malvids</taxon>
        <taxon>Sapindales</taxon>
        <taxon>Sapindaceae</taxon>
        <taxon>Hippocastanoideae</taxon>
        <taxon>Acereae</taxon>
        <taxon>Acer</taxon>
    </lineage>
</organism>
<name>A0AAD5JAM7_ACENE</name>
<evidence type="ECO:0000259" key="1">
    <source>
        <dbReference type="Pfam" id="PF07727"/>
    </source>
</evidence>
<sequence>MDVKSAFLNGYLQEEVYVEQPKGFVSPHSLNPMFKLKKALYGFKQAPRAWYDRLTQYLIDNNYRRGGIDRTLFIKHYDHDIFVARIYVDDIVFRSTNKTKVDEFVTVMSSEFEMSMMGELNYFIGMEVKQTSMGIMLNHSRYARNLVKRFGLESGKEFVTPMNTTLKLDKDENGRVLTKAFIEA</sequence>
<keyword evidence="3" id="KW-1185">Reference proteome</keyword>
<protein>
    <recommendedName>
        <fullName evidence="1">Reverse transcriptase Ty1/copia-type domain-containing protein</fullName>
    </recommendedName>
</protein>
<evidence type="ECO:0000313" key="3">
    <source>
        <dbReference type="Proteomes" id="UP001064489"/>
    </source>
</evidence>
<dbReference type="Pfam" id="PF07727">
    <property type="entry name" value="RVT_2"/>
    <property type="match status" value="1"/>
</dbReference>
<gene>
    <name evidence="2" type="ORF">LWI28_008807</name>
</gene>
<dbReference type="InterPro" id="IPR043502">
    <property type="entry name" value="DNA/RNA_pol_sf"/>
</dbReference>
<proteinExistence type="predicted"/>
<dbReference type="Proteomes" id="UP001064489">
    <property type="component" value="Chromosome 6"/>
</dbReference>
<dbReference type="AlphaFoldDB" id="A0AAD5JAM7"/>
<reference evidence="2" key="1">
    <citation type="journal article" date="2022" name="Plant J.">
        <title>Strategies of tolerance reflected in two North American maple genomes.</title>
        <authorList>
            <person name="McEvoy S.L."/>
            <person name="Sezen U.U."/>
            <person name="Trouern-Trend A."/>
            <person name="McMahon S.M."/>
            <person name="Schaberg P.G."/>
            <person name="Yang J."/>
            <person name="Wegrzyn J.L."/>
            <person name="Swenson N.G."/>
        </authorList>
    </citation>
    <scope>NUCLEOTIDE SEQUENCE</scope>
    <source>
        <strain evidence="2">91603</strain>
    </source>
</reference>
<comment type="caution">
    <text evidence="2">The sequence shown here is derived from an EMBL/GenBank/DDBJ whole genome shotgun (WGS) entry which is preliminary data.</text>
</comment>
<reference evidence="2" key="2">
    <citation type="submission" date="2023-02" db="EMBL/GenBank/DDBJ databases">
        <authorList>
            <person name="Swenson N.G."/>
            <person name="Wegrzyn J.L."/>
            <person name="Mcevoy S.L."/>
        </authorList>
    </citation>
    <scope>NUCLEOTIDE SEQUENCE</scope>
    <source>
        <strain evidence="2">91603</strain>
        <tissue evidence="2">Leaf</tissue>
    </source>
</reference>